<evidence type="ECO:0000313" key="1">
    <source>
        <dbReference type="EMBL" id="RFU62364.1"/>
    </source>
</evidence>
<evidence type="ECO:0000313" key="2">
    <source>
        <dbReference type="Proteomes" id="UP000262939"/>
    </source>
</evidence>
<dbReference type="SUPFAM" id="SSF50814">
    <property type="entry name" value="Lipocalins"/>
    <property type="match status" value="1"/>
</dbReference>
<dbReference type="AlphaFoldDB" id="A0A372L9U3"/>
<organism evidence="1 2">
    <name type="scientific">Peribacillus glennii</name>
    <dbReference type="NCBI Taxonomy" id="2303991"/>
    <lineage>
        <taxon>Bacteria</taxon>
        <taxon>Bacillati</taxon>
        <taxon>Bacillota</taxon>
        <taxon>Bacilli</taxon>
        <taxon>Bacillales</taxon>
        <taxon>Bacillaceae</taxon>
        <taxon>Peribacillus</taxon>
    </lineage>
</organism>
<dbReference type="Proteomes" id="UP000262939">
    <property type="component" value="Unassembled WGS sequence"/>
</dbReference>
<dbReference type="EMBL" id="QVTD01000010">
    <property type="protein sequence ID" value="RFU62364.1"/>
    <property type="molecule type" value="Genomic_DNA"/>
</dbReference>
<sequence>MSQQETEKQKVKVKLRTTIRNGAETETYEFTTFGMKFTKGNALYLQYTEEDENGKTQTTVKYKEPEALIMRGGAVKMRQVFNPGETMNGHYESRYGSMPMQTKTESVHHVWAEEKHEGMFVFRYELFMQGDLLGQYEMAIAYKEEA</sequence>
<proteinExistence type="predicted"/>
<accession>A0A372L9U3</accession>
<dbReference type="RefSeq" id="WP_117323260.1">
    <property type="nucleotide sequence ID" value="NZ_QVTD01000010.1"/>
</dbReference>
<dbReference type="OrthoDB" id="2352933at2"/>
<name>A0A372L9U3_9BACI</name>
<dbReference type="Gene3D" id="2.40.128.20">
    <property type="match status" value="1"/>
</dbReference>
<keyword evidence="2" id="KW-1185">Reference proteome</keyword>
<protein>
    <submittedName>
        <fullName evidence="1">DUF1934 domain-containing protein</fullName>
    </submittedName>
</protein>
<dbReference type="InterPro" id="IPR012674">
    <property type="entry name" value="Calycin"/>
</dbReference>
<dbReference type="InterPro" id="IPR015231">
    <property type="entry name" value="DUF1934"/>
</dbReference>
<comment type="caution">
    <text evidence="1">The sequence shown here is derived from an EMBL/GenBank/DDBJ whole genome shotgun (WGS) entry which is preliminary data.</text>
</comment>
<reference evidence="1 2" key="1">
    <citation type="submission" date="2018-08" db="EMBL/GenBank/DDBJ databases">
        <title>Bacillus chawlae sp. nov., Bacillus glennii sp. nov., and Bacillus saganii sp. nov. Isolated from the Vehicle Assembly Building at Kennedy Space Center where the Viking Spacecraft were Assembled.</title>
        <authorList>
            <person name="Seuylemezian A."/>
            <person name="Vaishampayan P."/>
        </authorList>
    </citation>
    <scope>NUCLEOTIDE SEQUENCE [LARGE SCALE GENOMIC DNA]</scope>
    <source>
        <strain evidence="1 2">V44-8</strain>
    </source>
</reference>
<dbReference type="Pfam" id="PF09148">
    <property type="entry name" value="DUF1934"/>
    <property type="match status" value="1"/>
</dbReference>
<gene>
    <name evidence="1" type="ORF">D0466_14385</name>
</gene>